<organism evidence="2 3">
    <name type="scientific">Raphanus sativus</name>
    <name type="common">Radish</name>
    <name type="synonym">Raphanus raphanistrum var. sativus</name>
    <dbReference type="NCBI Taxonomy" id="3726"/>
    <lineage>
        <taxon>Eukaryota</taxon>
        <taxon>Viridiplantae</taxon>
        <taxon>Streptophyta</taxon>
        <taxon>Embryophyta</taxon>
        <taxon>Tracheophyta</taxon>
        <taxon>Spermatophyta</taxon>
        <taxon>Magnoliopsida</taxon>
        <taxon>eudicotyledons</taxon>
        <taxon>Gunneridae</taxon>
        <taxon>Pentapetalae</taxon>
        <taxon>rosids</taxon>
        <taxon>malvids</taxon>
        <taxon>Brassicales</taxon>
        <taxon>Brassicaceae</taxon>
        <taxon>Brassiceae</taxon>
        <taxon>Raphanus</taxon>
    </lineage>
</organism>
<dbReference type="PANTHER" id="PTHR34660">
    <property type="entry name" value="MYB-LIKE PROTEIN X"/>
    <property type="match status" value="1"/>
</dbReference>
<dbReference type="GeneID" id="108822212"/>
<evidence type="ECO:0000256" key="1">
    <source>
        <dbReference type="SAM" id="MobiDB-lite"/>
    </source>
</evidence>
<reference evidence="2" key="1">
    <citation type="journal article" date="2019" name="Database">
        <title>The radish genome database (RadishGD): an integrated information resource for radish genomics.</title>
        <authorList>
            <person name="Yu H.J."/>
            <person name="Baek S."/>
            <person name="Lee Y.J."/>
            <person name="Cho A."/>
            <person name="Mun J.H."/>
        </authorList>
    </citation>
    <scope>NUCLEOTIDE SEQUENCE [LARGE SCALE GENOMIC DNA]</scope>
    <source>
        <strain evidence="2">cv. WK10039</strain>
    </source>
</reference>
<dbReference type="Proteomes" id="UP000504610">
    <property type="component" value="Chromosome 8"/>
</dbReference>
<reference evidence="3" key="2">
    <citation type="submission" date="2025-08" db="UniProtKB">
        <authorList>
            <consortium name="RefSeq"/>
        </authorList>
    </citation>
    <scope>IDENTIFICATION</scope>
    <source>
        <tissue evidence="3">Leaf</tissue>
    </source>
</reference>
<dbReference type="KEGG" id="rsz:108822212"/>
<feature type="region of interest" description="Disordered" evidence="1">
    <location>
        <begin position="78"/>
        <end position="107"/>
    </location>
</feature>
<dbReference type="OrthoDB" id="778084at2759"/>
<protein>
    <submittedName>
        <fullName evidence="3">Uncharacterized protein LOC108822212</fullName>
    </submittedName>
</protein>
<proteinExistence type="predicted"/>
<keyword evidence="2" id="KW-1185">Reference proteome</keyword>
<evidence type="ECO:0000313" key="2">
    <source>
        <dbReference type="Proteomes" id="UP000504610"/>
    </source>
</evidence>
<evidence type="ECO:0000313" key="3">
    <source>
        <dbReference type="RefSeq" id="XP_018450745.1"/>
    </source>
</evidence>
<gene>
    <name evidence="3" type="primary">LOC108822212</name>
</gene>
<accession>A0A6J0KS26</accession>
<sequence length="269" mass="30180">MSRYITPVYGRRNGQNLVESTKIGSHHIVASKKVHRKEKDKKKIKNEKSIKQLYLPTKKVSDEGEQLEKSCLTEEHHNVGYLSDDGSQNSKKRRREASPSVESNIKDTPVAGRPLRIRFVFKKPKEAEVVVLPPQVPLEDLVCSTSATDRPIGLSSSVSGYDENLLSTSPESGETAILSESKKKNKHRTSKESRYSSLFDEPVLPSISSMEVDDGWLVGAKRQEDVSTKSSMNEDVVMNMQKSRESSCFPRSQFLSEVGVFSLPYTVLF</sequence>
<name>A0A6J0KS26_RAPSA</name>
<dbReference type="RefSeq" id="XP_018450745.1">
    <property type="nucleotide sequence ID" value="XM_018595243.2"/>
</dbReference>
<dbReference type="PANTHER" id="PTHR34660:SF7">
    <property type="entry name" value="DNA LIGASE-LIKE PROTEIN"/>
    <property type="match status" value="1"/>
</dbReference>
<dbReference type="AlphaFoldDB" id="A0A6J0KS26"/>